<evidence type="ECO:0000313" key="9">
    <source>
        <dbReference type="Proteomes" id="UP000320300"/>
    </source>
</evidence>
<dbReference type="PANTHER" id="PTHR43133">
    <property type="entry name" value="RNA POLYMERASE ECF-TYPE SIGMA FACTO"/>
    <property type="match status" value="1"/>
</dbReference>
<evidence type="ECO:0000256" key="2">
    <source>
        <dbReference type="ARBA" id="ARBA00023015"/>
    </source>
</evidence>
<evidence type="ECO:0000256" key="4">
    <source>
        <dbReference type="ARBA" id="ARBA00023125"/>
    </source>
</evidence>
<proteinExistence type="inferred from homology"/>
<dbReference type="Gene3D" id="1.10.10.10">
    <property type="entry name" value="Winged helix-like DNA-binding domain superfamily/Winged helix DNA-binding domain"/>
    <property type="match status" value="1"/>
</dbReference>
<dbReference type="EMBL" id="FXTN01000011">
    <property type="protein sequence ID" value="SMO93933.1"/>
    <property type="molecule type" value="Genomic_DNA"/>
</dbReference>
<keyword evidence="4" id="KW-0238">DNA-binding</keyword>
<dbReference type="InterPro" id="IPR007630">
    <property type="entry name" value="RNA_pol_sigma70_r4"/>
</dbReference>
<dbReference type="InterPro" id="IPR039425">
    <property type="entry name" value="RNA_pol_sigma-70-like"/>
</dbReference>
<dbReference type="InterPro" id="IPR007627">
    <property type="entry name" value="RNA_pol_sigma70_r2"/>
</dbReference>
<evidence type="ECO:0000256" key="3">
    <source>
        <dbReference type="ARBA" id="ARBA00023082"/>
    </source>
</evidence>
<sequence>MMLAELETIPETTAHFDNQDCLDSLEAKFVRDLQDRNNLSFRRLYHLYASPLLGIILRVVPAREIAEDILQDSFVKIWKSIETFDPEKGKLFTWMARLARNSAIDYKRGKTFSKSTRNEDIDSVFCQVDSYHYVPDRTDSIGVRELMCVLTASQKQILDLVYFHGYTQAEVSDELQIPLGTVKSKIRLAVKELRGYFV</sequence>
<dbReference type="Proteomes" id="UP000320300">
    <property type="component" value="Unassembled WGS sequence"/>
</dbReference>
<evidence type="ECO:0000256" key="5">
    <source>
        <dbReference type="ARBA" id="ARBA00023163"/>
    </source>
</evidence>
<feature type="domain" description="RNA polymerase sigma-70 region 2" evidence="6">
    <location>
        <begin position="44"/>
        <end position="110"/>
    </location>
</feature>
<name>A0A521FCM8_9SPHI</name>
<dbReference type="InterPro" id="IPR013325">
    <property type="entry name" value="RNA_pol_sigma_r2"/>
</dbReference>
<organism evidence="8 9">
    <name type="scientific">Pedobacter westerhofensis</name>
    <dbReference type="NCBI Taxonomy" id="425512"/>
    <lineage>
        <taxon>Bacteria</taxon>
        <taxon>Pseudomonadati</taxon>
        <taxon>Bacteroidota</taxon>
        <taxon>Sphingobacteriia</taxon>
        <taxon>Sphingobacteriales</taxon>
        <taxon>Sphingobacteriaceae</taxon>
        <taxon>Pedobacter</taxon>
    </lineage>
</organism>
<dbReference type="GO" id="GO:0003677">
    <property type="term" value="F:DNA binding"/>
    <property type="evidence" value="ECO:0007669"/>
    <property type="project" value="UniProtKB-KW"/>
</dbReference>
<keyword evidence="2" id="KW-0805">Transcription regulation</keyword>
<evidence type="ECO:0000256" key="1">
    <source>
        <dbReference type="ARBA" id="ARBA00010641"/>
    </source>
</evidence>
<dbReference type="GO" id="GO:0006352">
    <property type="term" value="P:DNA-templated transcription initiation"/>
    <property type="evidence" value="ECO:0007669"/>
    <property type="project" value="InterPro"/>
</dbReference>
<dbReference type="NCBIfam" id="TIGR02937">
    <property type="entry name" value="sigma70-ECF"/>
    <property type="match status" value="1"/>
</dbReference>
<evidence type="ECO:0000259" key="6">
    <source>
        <dbReference type="Pfam" id="PF04542"/>
    </source>
</evidence>
<reference evidence="8 9" key="1">
    <citation type="submission" date="2017-05" db="EMBL/GenBank/DDBJ databases">
        <authorList>
            <person name="Varghese N."/>
            <person name="Submissions S."/>
        </authorList>
    </citation>
    <scope>NUCLEOTIDE SEQUENCE [LARGE SCALE GENOMIC DNA]</scope>
    <source>
        <strain evidence="8 9">DSM 19036</strain>
    </source>
</reference>
<dbReference type="PANTHER" id="PTHR43133:SF62">
    <property type="entry name" value="RNA POLYMERASE SIGMA FACTOR SIGZ"/>
    <property type="match status" value="1"/>
</dbReference>
<dbReference type="Pfam" id="PF04545">
    <property type="entry name" value="Sigma70_r4"/>
    <property type="match status" value="1"/>
</dbReference>
<dbReference type="InterPro" id="IPR013324">
    <property type="entry name" value="RNA_pol_sigma_r3/r4-like"/>
</dbReference>
<dbReference type="AlphaFoldDB" id="A0A521FCM8"/>
<dbReference type="InterPro" id="IPR036388">
    <property type="entry name" value="WH-like_DNA-bd_sf"/>
</dbReference>
<dbReference type="Gene3D" id="1.10.1740.10">
    <property type="match status" value="1"/>
</dbReference>
<dbReference type="GO" id="GO:0016987">
    <property type="term" value="F:sigma factor activity"/>
    <property type="evidence" value="ECO:0007669"/>
    <property type="project" value="UniProtKB-KW"/>
</dbReference>
<dbReference type="SUPFAM" id="SSF88659">
    <property type="entry name" value="Sigma3 and sigma4 domains of RNA polymerase sigma factors"/>
    <property type="match status" value="1"/>
</dbReference>
<evidence type="ECO:0000313" key="8">
    <source>
        <dbReference type="EMBL" id="SMO93933.1"/>
    </source>
</evidence>
<evidence type="ECO:0000259" key="7">
    <source>
        <dbReference type="Pfam" id="PF04545"/>
    </source>
</evidence>
<accession>A0A521FCM8</accession>
<protein>
    <submittedName>
        <fullName evidence="8">RNA polymerase sigma-70 factor, ECF subfamily</fullName>
    </submittedName>
</protein>
<keyword evidence="5" id="KW-0804">Transcription</keyword>
<dbReference type="SUPFAM" id="SSF88946">
    <property type="entry name" value="Sigma2 domain of RNA polymerase sigma factors"/>
    <property type="match status" value="1"/>
</dbReference>
<dbReference type="InterPro" id="IPR014284">
    <property type="entry name" value="RNA_pol_sigma-70_dom"/>
</dbReference>
<dbReference type="Pfam" id="PF04542">
    <property type="entry name" value="Sigma70_r2"/>
    <property type="match status" value="1"/>
</dbReference>
<comment type="similarity">
    <text evidence="1">Belongs to the sigma-70 factor family. ECF subfamily.</text>
</comment>
<feature type="domain" description="RNA polymerase sigma-70 region 4" evidence="7">
    <location>
        <begin position="149"/>
        <end position="194"/>
    </location>
</feature>
<keyword evidence="3" id="KW-0731">Sigma factor</keyword>
<dbReference type="CDD" id="cd06171">
    <property type="entry name" value="Sigma70_r4"/>
    <property type="match status" value="1"/>
</dbReference>
<keyword evidence="9" id="KW-1185">Reference proteome</keyword>
<gene>
    <name evidence="8" type="ORF">SAMN06265348_111130</name>
</gene>